<accession>A0A853KUZ9</accession>
<gene>
    <name evidence="1" type="ORF">TH4_18615</name>
</gene>
<protein>
    <submittedName>
        <fullName evidence="1">Uncharacterized protein</fullName>
    </submittedName>
</protein>
<dbReference type="RefSeq" id="WP_064782226.1">
    <property type="nucleotide sequence ID" value="NZ_JPVZ01000011.1"/>
</dbReference>
<name>A0A853KUZ9_9PROT</name>
<sequence>MSTLDFIQSNFPNSAILPFLKKKTWTPHDVAEVLRIMASEASTIDTRLAHELVALSRVADTKIEGDINAPV</sequence>
<proteinExistence type="predicted"/>
<reference evidence="1 2" key="1">
    <citation type="submission" date="2014-07" db="EMBL/GenBank/DDBJ databases">
        <title>Draft genome sequence of Thalassospira tepidiphila 1-1B.</title>
        <authorList>
            <person name="Lai Q."/>
            <person name="Shao Z."/>
        </authorList>
    </citation>
    <scope>NUCLEOTIDE SEQUENCE [LARGE SCALE GENOMIC DNA]</scope>
    <source>
        <strain evidence="1 2">MCCC 1A03514</strain>
    </source>
</reference>
<comment type="caution">
    <text evidence="1">The sequence shown here is derived from an EMBL/GenBank/DDBJ whole genome shotgun (WGS) entry which is preliminary data.</text>
</comment>
<dbReference type="EMBL" id="JPVZ01000011">
    <property type="protein sequence ID" value="OAZ08067.1"/>
    <property type="molecule type" value="Genomic_DNA"/>
</dbReference>
<dbReference type="Proteomes" id="UP000094009">
    <property type="component" value="Unassembled WGS sequence"/>
</dbReference>
<evidence type="ECO:0000313" key="1">
    <source>
        <dbReference type="EMBL" id="OAZ08067.1"/>
    </source>
</evidence>
<dbReference type="AlphaFoldDB" id="A0A853KUZ9"/>
<evidence type="ECO:0000313" key="2">
    <source>
        <dbReference type="Proteomes" id="UP000094009"/>
    </source>
</evidence>
<organism evidence="1 2">
    <name type="scientific">Thalassospira tepidiphila MCCC 1A03514</name>
    <dbReference type="NCBI Taxonomy" id="1177930"/>
    <lineage>
        <taxon>Bacteria</taxon>
        <taxon>Pseudomonadati</taxon>
        <taxon>Pseudomonadota</taxon>
        <taxon>Alphaproteobacteria</taxon>
        <taxon>Rhodospirillales</taxon>
        <taxon>Thalassospiraceae</taxon>
        <taxon>Thalassospira</taxon>
    </lineage>
</organism>